<evidence type="ECO:0000256" key="6">
    <source>
        <dbReference type="ARBA" id="ARBA00022840"/>
    </source>
</evidence>
<feature type="compositionally biased region" description="Low complexity" evidence="8">
    <location>
        <begin position="865"/>
        <end position="883"/>
    </location>
</feature>
<evidence type="ECO:0000256" key="1">
    <source>
        <dbReference type="ARBA" id="ARBA00004123"/>
    </source>
</evidence>
<dbReference type="InterPro" id="IPR027417">
    <property type="entry name" value="P-loop_NTPase"/>
</dbReference>
<dbReference type="SMART" id="SM00487">
    <property type="entry name" value="DEXDc"/>
    <property type="match status" value="1"/>
</dbReference>
<comment type="subcellular location">
    <subcellularLocation>
        <location evidence="1">Nucleus</location>
    </subcellularLocation>
</comment>
<dbReference type="Proteomes" id="UP001651158">
    <property type="component" value="Unassembled WGS sequence"/>
</dbReference>
<dbReference type="SMART" id="SM00490">
    <property type="entry name" value="HELICc"/>
    <property type="match status" value="1"/>
</dbReference>
<evidence type="ECO:0000256" key="8">
    <source>
        <dbReference type="SAM" id="MobiDB-lite"/>
    </source>
</evidence>
<evidence type="ECO:0000313" key="11">
    <source>
        <dbReference type="EMBL" id="KAL5103580.1"/>
    </source>
</evidence>
<accession>A0ABR4Q1W2</accession>
<dbReference type="Pfam" id="PF00270">
    <property type="entry name" value="DEAD"/>
    <property type="match status" value="1"/>
</dbReference>
<feature type="region of interest" description="Disordered" evidence="8">
    <location>
        <begin position="490"/>
        <end position="511"/>
    </location>
</feature>
<evidence type="ECO:0000313" key="12">
    <source>
        <dbReference type="Proteomes" id="UP001651158"/>
    </source>
</evidence>
<dbReference type="InterPro" id="IPR001650">
    <property type="entry name" value="Helicase_C-like"/>
</dbReference>
<dbReference type="PANTHER" id="PTHR14025">
    <property type="entry name" value="FANCONI ANEMIA GROUP M FANCM FAMILY MEMBER"/>
    <property type="match status" value="1"/>
</dbReference>
<dbReference type="Pfam" id="PF00271">
    <property type="entry name" value="Helicase_C"/>
    <property type="match status" value="1"/>
</dbReference>
<protein>
    <submittedName>
        <fullName evidence="11">Fanconi anemia group M protein</fullName>
    </submittedName>
</protein>
<evidence type="ECO:0000256" key="7">
    <source>
        <dbReference type="ARBA" id="ARBA00023242"/>
    </source>
</evidence>
<sequence length="976" mass="108073">MDDLLSGCGAIKLDASSLFNEVSNKDEADESVQEKGKSESFPSRPPIIYIPTSNDSTNLPGFDLTAGNEWHYPVGVELRTYQFVIAERCLYQNCLVCVPTGLGKTLIAAVVLHNFLRWYPTGCVVFMAPTRPLVSQQMTACHDFTGLSISGTQSAVAVELTGTTSPQQRAALWNGPHRAFFLTPQVIVNDLAAGICPATSIRCIVIDEAHRATGNHAYCQVMRSITGTPYNHRQFRVVALSATPASDLLGAQAIIANLLIAHLEVRTESSPDVREYCHQRAIETIVVCLDSQLSDFKKRLCDLARPSFQRLCDHEALWVSNSSRRPHPEAFAPFTLVKAREAFTRSHSSSPFVGVVLRDFRLAMCFSRALQLLTQYGIRPVYQYLLTNTGSSIDLAQVSGLQEFIADLGSALGVTETTAVMSQLPLVAGHPKLLKLRDVLIEHFSGASERCLSQRGTRAIVFTQYRDSVSDIMHMLKAYSPTLRPAVFVGQSSSSSSEDQHHSKKRNTQRDQLQVMEMFREGCVNILISTCIGEEGLDVGQVDLIVCFDAPRSPARLIQRLGRTGRKRSGRVVFLLTQGREQANFALSMARSNTVHDTLLQGQATQKLTFYPHNPRMIPLGVNPSPVLWKPSIHSETVTVANYKAVANHRKRCSMPPPNLRFSLCKPSSLLSLGQEGTEENDTFTRRYSVNRWIPSIREDFQTEVLGPSTTTWHLVASLRLIELHRRGQTHAMYHAMGIRKVDMISSLSDLPLSMSQFTQTALGEPVELSLPPASHDLPKPTPSVNSSIRFFRGLVSKSLMVDPRIHVSGELNLPDVVPIRGITLEGLDKGLERLIVSETASSTRECRPVIRPQCTIHDSAFGSSVQLSPASSQPQSPTNSPPAKKRHTLTNIQKAVADVSNVTNDLQPSLKLRLSHDLDDFLSVLYQEELNDALDSQKALVNIVWGVAPGRRFRTRDFGCIQWCLSLYLIFSFIP</sequence>
<proteinExistence type="inferred from homology"/>
<organism evidence="11 12">
    <name type="scientific">Taenia crassiceps</name>
    <dbReference type="NCBI Taxonomy" id="6207"/>
    <lineage>
        <taxon>Eukaryota</taxon>
        <taxon>Metazoa</taxon>
        <taxon>Spiralia</taxon>
        <taxon>Lophotrochozoa</taxon>
        <taxon>Platyhelminthes</taxon>
        <taxon>Cestoda</taxon>
        <taxon>Eucestoda</taxon>
        <taxon>Cyclophyllidea</taxon>
        <taxon>Taeniidae</taxon>
        <taxon>Taenia</taxon>
    </lineage>
</organism>
<evidence type="ECO:0000256" key="3">
    <source>
        <dbReference type="ARBA" id="ARBA00022741"/>
    </source>
</evidence>
<dbReference type="PANTHER" id="PTHR14025:SF20">
    <property type="entry name" value="FANCONI ANEMIA GROUP M PROTEIN"/>
    <property type="match status" value="1"/>
</dbReference>
<evidence type="ECO:0000256" key="4">
    <source>
        <dbReference type="ARBA" id="ARBA00022801"/>
    </source>
</evidence>
<dbReference type="PROSITE" id="PS51192">
    <property type="entry name" value="HELICASE_ATP_BIND_1"/>
    <property type="match status" value="1"/>
</dbReference>
<feature type="region of interest" description="Disordered" evidence="8">
    <location>
        <begin position="865"/>
        <end position="887"/>
    </location>
</feature>
<dbReference type="InterPro" id="IPR014001">
    <property type="entry name" value="Helicase_ATP-bd"/>
</dbReference>
<keyword evidence="3" id="KW-0547">Nucleotide-binding</keyword>
<evidence type="ECO:0000259" key="10">
    <source>
        <dbReference type="PROSITE" id="PS51194"/>
    </source>
</evidence>
<dbReference type="Gene3D" id="3.40.50.300">
    <property type="entry name" value="P-loop containing nucleotide triphosphate hydrolases"/>
    <property type="match status" value="2"/>
</dbReference>
<comment type="caution">
    <text evidence="11">The sequence shown here is derived from an EMBL/GenBank/DDBJ whole genome shotgun (WGS) entry which is preliminary data.</text>
</comment>
<gene>
    <name evidence="11" type="ORF">TcWFU_007328</name>
</gene>
<dbReference type="PROSITE" id="PS51194">
    <property type="entry name" value="HELICASE_CTER"/>
    <property type="match status" value="1"/>
</dbReference>
<evidence type="ECO:0000259" key="9">
    <source>
        <dbReference type="PROSITE" id="PS51192"/>
    </source>
</evidence>
<dbReference type="CDD" id="cd18033">
    <property type="entry name" value="DEXDc_FANCM"/>
    <property type="match status" value="1"/>
</dbReference>
<name>A0ABR4Q1W2_9CEST</name>
<evidence type="ECO:0000256" key="5">
    <source>
        <dbReference type="ARBA" id="ARBA00022806"/>
    </source>
</evidence>
<evidence type="ECO:0000256" key="2">
    <source>
        <dbReference type="ARBA" id="ARBA00009889"/>
    </source>
</evidence>
<keyword evidence="6" id="KW-0067">ATP-binding</keyword>
<keyword evidence="4" id="KW-0378">Hydrolase</keyword>
<dbReference type="InterPro" id="IPR011545">
    <property type="entry name" value="DEAD/DEAH_box_helicase_dom"/>
</dbReference>
<dbReference type="InterPro" id="IPR044749">
    <property type="entry name" value="FANCM_DEXDc"/>
</dbReference>
<keyword evidence="5" id="KW-0347">Helicase</keyword>
<feature type="domain" description="Helicase ATP-binding" evidence="9">
    <location>
        <begin position="85"/>
        <end position="262"/>
    </location>
</feature>
<reference evidence="11 12" key="1">
    <citation type="journal article" date="2022" name="Front. Cell. Infect. Microbiol.">
        <title>The Genomes of Two Strains of Taenia crassiceps the Animal Model for the Study of Human Cysticercosis.</title>
        <authorList>
            <person name="Bobes R.J."/>
            <person name="Estrada K."/>
            <person name="Rios-Valencia D.G."/>
            <person name="Calderon-Gallegos A."/>
            <person name="de la Torre P."/>
            <person name="Carrero J.C."/>
            <person name="Sanchez-Flores A."/>
            <person name="Laclette J.P."/>
        </authorList>
    </citation>
    <scope>NUCLEOTIDE SEQUENCE [LARGE SCALE GENOMIC DNA]</scope>
    <source>
        <strain evidence="11">WFUcys</strain>
    </source>
</reference>
<keyword evidence="12" id="KW-1185">Reference proteome</keyword>
<dbReference type="SUPFAM" id="SSF52540">
    <property type="entry name" value="P-loop containing nucleoside triphosphate hydrolases"/>
    <property type="match status" value="1"/>
</dbReference>
<keyword evidence="7" id="KW-0539">Nucleus</keyword>
<dbReference type="InterPro" id="IPR039686">
    <property type="entry name" value="FANCM/Mph1-like_ID"/>
</dbReference>
<dbReference type="CDD" id="cd12091">
    <property type="entry name" value="FANCM_ID"/>
    <property type="match status" value="1"/>
</dbReference>
<dbReference type="EMBL" id="JAKROA010000017">
    <property type="protein sequence ID" value="KAL5103580.1"/>
    <property type="molecule type" value="Genomic_DNA"/>
</dbReference>
<feature type="domain" description="Helicase C-terminal" evidence="10">
    <location>
        <begin position="439"/>
        <end position="611"/>
    </location>
</feature>
<comment type="similarity">
    <text evidence="2">Belongs to the DEAD box helicase family. DEAH subfamily. FANCM sub-subfamily.</text>
</comment>